<dbReference type="EMBL" id="BJWK01000001">
    <property type="protein sequence ID" value="GEM06423.1"/>
    <property type="molecule type" value="Genomic_DNA"/>
</dbReference>
<evidence type="ECO:0000313" key="2">
    <source>
        <dbReference type="EMBL" id="GEM06423.1"/>
    </source>
</evidence>
<gene>
    <name evidence="2" type="ORF">Rt10032_c01g0440</name>
</gene>
<reference evidence="2 3" key="1">
    <citation type="submission" date="2019-07" db="EMBL/GenBank/DDBJ databases">
        <title>Rhodotorula toruloides NBRC10032 genome sequencing.</title>
        <authorList>
            <person name="Shida Y."/>
            <person name="Takaku H."/>
            <person name="Ogasawara W."/>
            <person name="Mori K."/>
        </authorList>
    </citation>
    <scope>NUCLEOTIDE SEQUENCE [LARGE SCALE GENOMIC DNA]</scope>
    <source>
        <strain evidence="2 3">NBRC10032</strain>
    </source>
</reference>
<dbReference type="OrthoDB" id="2500246at2759"/>
<feature type="compositionally biased region" description="Pro residues" evidence="1">
    <location>
        <begin position="171"/>
        <end position="180"/>
    </location>
</feature>
<feature type="region of interest" description="Disordered" evidence="1">
    <location>
        <begin position="129"/>
        <end position="149"/>
    </location>
</feature>
<feature type="region of interest" description="Disordered" evidence="1">
    <location>
        <begin position="161"/>
        <end position="222"/>
    </location>
</feature>
<name>A0A511K7U8_RHOTO</name>
<evidence type="ECO:0000256" key="1">
    <source>
        <dbReference type="SAM" id="MobiDB-lite"/>
    </source>
</evidence>
<organism evidence="2 3">
    <name type="scientific">Rhodotorula toruloides</name>
    <name type="common">Yeast</name>
    <name type="synonym">Rhodosporidium toruloides</name>
    <dbReference type="NCBI Taxonomy" id="5286"/>
    <lineage>
        <taxon>Eukaryota</taxon>
        <taxon>Fungi</taxon>
        <taxon>Dikarya</taxon>
        <taxon>Basidiomycota</taxon>
        <taxon>Pucciniomycotina</taxon>
        <taxon>Microbotryomycetes</taxon>
        <taxon>Sporidiobolales</taxon>
        <taxon>Sporidiobolaceae</taxon>
        <taxon>Rhodotorula</taxon>
    </lineage>
</organism>
<sequence length="222" mass="23210">MSDLDLTRLLQGHTILSCVAALSDAPVWNPAISIVGLMVVARMDEGASAAETVRQFVAVLGGSIFLDFLWFVSNSTHGLVRVLIMVNWLLKFITIMNALSQLRARGENSFGYQGAGFTLPGGLADRIPGSFPSFGGRQRETGETVWSAQAQQHSYQTRFSLDEEASAGSATPPPPPPPPSSASGKKGAGAGGSESGKTGSRKDPVAPLPATPAEGGGYHTLE</sequence>
<dbReference type="AlphaFoldDB" id="A0A511K7U8"/>
<comment type="caution">
    <text evidence="2">The sequence shown here is derived from an EMBL/GenBank/DDBJ whole genome shotgun (WGS) entry which is preliminary data.</text>
</comment>
<proteinExistence type="predicted"/>
<accession>A0A511K7U8</accession>
<dbReference type="Proteomes" id="UP000321518">
    <property type="component" value="Unassembled WGS sequence"/>
</dbReference>
<protein>
    <submittedName>
        <fullName evidence="2">Uncharacterized protein</fullName>
    </submittedName>
</protein>
<evidence type="ECO:0000313" key="3">
    <source>
        <dbReference type="Proteomes" id="UP000321518"/>
    </source>
</evidence>